<evidence type="ECO:0000259" key="5">
    <source>
        <dbReference type="Pfam" id="PF01778"/>
    </source>
</evidence>
<dbReference type="InterPro" id="IPR002672">
    <property type="entry name" value="Ribosomal_eL28"/>
</dbReference>
<organism evidence="6 7">
    <name type="scientific">Angomonas deanei</name>
    <dbReference type="NCBI Taxonomy" id="59799"/>
    <lineage>
        <taxon>Eukaryota</taxon>
        <taxon>Discoba</taxon>
        <taxon>Euglenozoa</taxon>
        <taxon>Kinetoplastea</taxon>
        <taxon>Metakinetoplastina</taxon>
        <taxon>Trypanosomatida</taxon>
        <taxon>Trypanosomatidae</taxon>
        <taxon>Strigomonadinae</taxon>
        <taxon>Angomonas</taxon>
    </lineage>
</organism>
<dbReference type="Gene3D" id="3.30.390.110">
    <property type="match status" value="1"/>
</dbReference>
<comment type="similarity">
    <text evidence="1">Belongs to the eukaryotic ribosomal protein eL28 family.</text>
</comment>
<sequence>MSHSADLQWILVRQNSRFLQKRGGYRLSNDPFNNNANWTKRQSGFINDTAAVVKPGKKGSIVLTVKDGKNNNKPKQTYTKKVQPAGVKASAVSKAAAELRPDQADVTFRRARRFARLASREKKVRDARKALSVTKKFARKAVRPKRK</sequence>
<dbReference type="Pfam" id="PF01778">
    <property type="entry name" value="Ribosomal_L28e"/>
    <property type="match status" value="1"/>
</dbReference>
<dbReference type="VEuPathDB" id="TriTrypDB:ADEAN_001030200"/>
<evidence type="ECO:0000313" key="6">
    <source>
        <dbReference type="EMBL" id="CAD2222755.1"/>
    </source>
</evidence>
<dbReference type="GO" id="GO:0003735">
    <property type="term" value="F:structural constituent of ribosome"/>
    <property type="evidence" value="ECO:0007669"/>
    <property type="project" value="InterPro"/>
</dbReference>
<accession>A0A7G2CTC1</accession>
<dbReference type="EMBL" id="LR877172">
    <property type="protein sequence ID" value="CAD2222755.1"/>
    <property type="molecule type" value="Genomic_DNA"/>
</dbReference>
<keyword evidence="2" id="KW-0689">Ribosomal protein</keyword>
<name>A0A7G2CTC1_9TRYP</name>
<keyword evidence="7" id="KW-1185">Reference proteome</keyword>
<dbReference type="GO" id="GO:0005840">
    <property type="term" value="C:ribosome"/>
    <property type="evidence" value="ECO:0007669"/>
    <property type="project" value="UniProtKB-KW"/>
</dbReference>
<feature type="compositionally biased region" description="Polar residues" evidence="4">
    <location>
        <begin position="71"/>
        <end position="80"/>
    </location>
</feature>
<dbReference type="InterPro" id="IPR029004">
    <property type="entry name" value="Ribosomal_eL28/Mak16"/>
</dbReference>
<dbReference type="PANTHER" id="PTHR10544">
    <property type="entry name" value="60S RIBOSOMAL PROTEIN L28"/>
    <property type="match status" value="1"/>
</dbReference>
<proteinExistence type="inferred from homology"/>
<feature type="region of interest" description="Disordered" evidence="4">
    <location>
        <begin position="64"/>
        <end position="83"/>
    </location>
</feature>
<gene>
    <name evidence="6" type="ORF">ADEAN_001030200</name>
</gene>
<evidence type="ECO:0000256" key="3">
    <source>
        <dbReference type="ARBA" id="ARBA00023274"/>
    </source>
</evidence>
<keyword evidence="3" id="KW-0687">Ribonucleoprotein</keyword>
<evidence type="ECO:0000256" key="2">
    <source>
        <dbReference type="ARBA" id="ARBA00022980"/>
    </source>
</evidence>
<dbReference type="AlphaFoldDB" id="A0A7G2CTC1"/>
<protein>
    <submittedName>
        <fullName evidence="6">Ribosomal L28e protein family, putative</fullName>
    </submittedName>
</protein>
<feature type="domain" description="Ribosomal eL28/Mak16" evidence="5">
    <location>
        <begin position="7"/>
        <end position="115"/>
    </location>
</feature>
<dbReference type="GO" id="GO:0006412">
    <property type="term" value="P:translation"/>
    <property type="evidence" value="ECO:0007669"/>
    <property type="project" value="InterPro"/>
</dbReference>
<evidence type="ECO:0000313" key="7">
    <source>
        <dbReference type="Proteomes" id="UP000515908"/>
    </source>
</evidence>
<evidence type="ECO:0000256" key="1">
    <source>
        <dbReference type="ARBA" id="ARBA00007926"/>
    </source>
</evidence>
<dbReference type="FunFam" id="3.30.390.110:FF:000007">
    <property type="entry name" value="60S ribosomal protein L28"/>
    <property type="match status" value="1"/>
</dbReference>
<dbReference type="Proteomes" id="UP000515908">
    <property type="component" value="Chromosome 28"/>
</dbReference>
<evidence type="ECO:0000256" key="4">
    <source>
        <dbReference type="SAM" id="MobiDB-lite"/>
    </source>
</evidence>
<reference evidence="6 7" key="1">
    <citation type="submission" date="2020-08" db="EMBL/GenBank/DDBJ databases">
        <authorList>
            <person name="Newling K."/>
            <person name="Davey J."/>
            <person name="Forrester S."/>
        </authorList>
    </citation>
    <scope>NUCLEOTIDE SEQUENCE [LARGE SCALE GENOMIC DNA]</scope>
    <source>
        <strain evidence="7">Crithidia deanei Carvalho (ATCC PRA-265)</strain>
    </source>
</reference>
<dbReference type="GO" id="GO:1990904">
    <property type="term" value="C:ribonucleoprotein complex"/>
    <property type="evidence" value="ECO:0007669"/>
    <property type="project" value="UniProtKB-KW"/>
</dbReference>